<dbReference type="GO" id="GO:0031640">
    <property type="term" value="P:killing of cells of another organism"/>
    <property type="evidence" value="ECO:0007669"/>
    <property type="project" value="UniProtKB-KW"/>
</dbReference>
<dbReference type="InterPro" id="IPR036366">
    <property type="entry name" value="PGBDSf"/>
</dbReference>
<dbReference type="Gene3D" id="1.10.101.10">
    <property type="entry name" value="PGBD-like superfamily/PGBD"/>
    <property type="match status" value="1"/>
</dbReference>
<evidence type="ECO:0000256" key="4">
    <source>
        <dbReference type="RuleBase" id="RU003788"/>
    </source>
</evidence>
<dbReference type="GO" id="GO:0016998">
    <property type="term" value="P:cell wall macromolecule catabolic process"/>
    <property type="evidence" value="ECO:0007669"/>
    <property type="project" value="InterPro"/>
</dbReference>
<reference evidence="7" key="1">
    <citation type="submission" date="2016-05" db="EMBL/GenBank/DDBJ databases">
        <authorList>
            <person name="Behera P."/>
            <person name="Vaishampayan P."/>
            <person name="Singh N."/>
            <person name="Raina V."/>
            <person name="Suar M."/>
            <person name="Pattnaik A."/>
            <person name="Rastogi G."/>
        </authorList>
    </citation>
    <scope>NUCLEOTIDE SEQUENCE [LARGE SCALE GENOMIC DNA]</scope>
    <source>
        <strain evidence="7">MP23</strain>
    </source>
</reference>
<dbReference type="InterPro" id="IPR002477">
    <property type="entry name" value="Peptidoglycan-bd-like"/>
</dbReference>
<dbReference type="GO" id="GO:0009253">
    <property type="term" value="P:peptidoglycan catabolic process"/>
    <property type="evidence" value="ECO:0007669"/>
    <property type="project" value="InterPro"/>
</dbReference>
<dbReference type="SUPFAM" id="SSF47090">
    <property type="entry name" value="PGBD-like"/>
    <property type="match status" value="1"/>
</dbReference>
<evidence type="ECO:0000256" key="1">
    <source>
        <dbReference type="ARBA" id="ARBA00022529"/>
    </source>
</evidence>
<gene>
    <name evidence="6" type="ORF">A9B99_07865</name>
</gene>
<dbReference type="PANTHER" id="PTHR38107">
    <property type="match status" value="1"/>
</dbReference>
<dbReference type="InterPro" id="IPR033907">
    <property type="entry name" value="Endolysin_autolysin"/>
</dbReference>
<keyword evidence="3" id="KW-1035">Host cytoplasm</keyword>
<dbReference type="CDD" id="cd00737">
    <property type="entry name" value="lyz_endolysin_autolysin"/>
    <property type="match status" value="1"/>
</dbReference>
<dbReference type="AlphaFoldDB" id="A0A1B7L4W4"/>
<keyword evidence="4" id="KW-0378">Hydrolase</keyword>
<dbReference type="SUPFAM" id="SSF53955">
    <property type="entry name" value="Lysozyme-like"/>
    <property type="match status" value="1"/>
</dbReference>
<dbReference type="EC" id="3.2.1.17" evidence="4"/>
<evidence type="ECO:0000313" key="6">
    <source>
        <dbReference type="EMBL" id="OAT77211.1"/>
    </source>
</evidence>
<dbReference type="PANTHER" id="PTHR38107:SF3">
    <property type="entry name" value="LYSOZYME RRRD-RELATED"/>
    <property type="match status" value="1"/>
</dbReference>
<keyword evidence="7" id="KW-1185">Reference proteome</keyword>
<dbReference type="STRING" id="1691903.A9B99_07865"/>
<comment type="similarity">
    <text evidence="4">Belongs to the glycosyl hydrolase 24 family.</text>
</comment>
<dbReference type="Gene3D" id="1.10.530.40">
    <property type="match status" value="1"/>
</dbReference>
<dbReference type="InterPro" id="IPR023346">
    <property type="entry name" value="Lysozyme-like_dom_sf"/>
</dbReference>
<dbReference type="RefSeq" id="WP_064597915.1">
    <property type="nucleotide sequence ID" value="NZ_CP134782.1"/>
</dbReference>
<evidence type="ECO:0000256" key="2">
    <source>
        <dbReference type="ARBA" id="ARBA00022638"/>
    </source>
</evidence>
<dbReference type="GO" id="GO:0003796">
    <property type="term" value="F:lysozyme activity"/>
    <property type="evidence" value="ECO:0007669"/>
    <property type="project" value="UniProtKB-EC"/>
</dbReference>
<protein>
    <recommendedName>
        <fullName evidence="4">Lysozyme</fullName>
        <ecNumber evidence="4">3.2.1.17</ecNumber>
    </recommendedName>
</protein>
<evidence type="ECO:0000313" key="7">
    <source>
        <dbReference type="Proteomes" id="UP000078225"/>
    </source>
</evidence>
<dbReference type="OrthoDB" id="932638at2"/>
<evidence type="ECO:0000256" key="3">
    <source>
        <dbReference type="ARBA" id="ARBA00023200"/>
    </source>
</evidence>
<dbReference type="Pfam" id="PF00959">
    <property type="entry name" value="Phage_lysozyme"/>
    <property type="match status" value="1"/>
</dbReference>
<dbReference type="EMBL" id="LYRP01000012">
    <property type="protein sequence ID" value="OAT77211.1"/>
    <property type="molecule type" value="Genomic_DNA"/>
</dbReference>
<comment type="caution">
    <text evidence="6">The sequence shown here is derived from an EMBL/GenBank/DDBJ whole genome shotgun (WGS) entry which is preliminary data.</text>
</comment>
<name>A0A1B7L4W4_9ENTR</name>
<dbReference type="GO" id="GO:0042742">
    <property type="term" value="P:defense response to bacterium"/>
    <property type="evidence" value="ECO:0007669"/>
    <property type="project" value="UniProtKB-KW"/>
</dbReference>
<keyword evidence="2 4" id="KW-0081">Bacteriolytic enzyme</keyword>
<feature type="domain" description="Peptidoglycan binding-like" evidence="5">
    <location>
        <begin position="2"/>
        <end position="47"/>
    </location>
</feature>
<dbReference type="Pfam" id="PF01471">
    <property type="entry name" value="PG_binding_1"/>
    <property type="match status" value="1"/>
</dbReference>
<evidence type="ECO:0000259" key="5">
    <source>
        <dbReference type="Pfam" id="PF01471"/>
    </source>
</evidence>
<comment type="catalytic activity">
    <reaction evidence="4">
        <text>Hydrolysis of (1-&gt;4)-beta-linkages between N-acetylmuramic acid and N-acetyl-D-glucosamine residues in a peptidoglycan and between N-acetyl-D-glucosamine residues in chitodextrins.</text>
        <dbReference type="EC" id="3.2.1.17"/>
    </reaction>
</comment>
<dbReference type="InterPro" id="IPR023347">
    <property type="entry name" value="Lysozyme_dom_sf"/>
</dbReference>
<dbReference type="Proteomes" id="UP000078225">
    <property type="component" value="Unassembled WGS sequence"/>
</dbReference>
<dbReference type="InterPro" id="IPR036365">
    <property type="entry name" value="PGBD-like_sf"/>
</dbReference>
<keyword evidence="4" id="KW-0326">Glycosidase</keyword>
<dbReference type="InterPro" id="IPR002196">
    <property type="entry name" value="Glyco_hydro_24"/>
</dbReference>
<proteinExistence type="inferred from homology"/>
<dbReference type="InterPro" id="IPR051018">
    <property type="entry name" value="Bacteriophage_GH24"/>
</dbReference>
<organism evidence="6 7">
    <name type="scientific">Mangrovibacter phragmitis</name>
    <dbReference type="NCBI Taxonomy" id="1691903"/>
    <lineage>
        <taxon>Bacteria</taxon>
        <taxon>Pseudomonadati</taxon>
        <taxon>Pseudomonadota</taxon>
        <taxon>Gammaproteobacteria</taxon>
        <taxon>Enterobacterales</taxon>
        <taxon>Enterobacteriaceae</taxon>
        <taxon>Mangrovibacter</taxon>
    </lineage>
</organism>
<accession>A0A1B7L4W4</accession>
<sequence length="258" mass="29467">MKEIQKLLRENGFPSLNIDGICGPNTIKAILTYQKHFYHYPDGVISPGKKTFQLLTGDKNTRSNSLNKADGATCTNPNGKKSNSRYMNPSINAYNLLKKYEQKINYPYSDKDPKQHKTKLTKWDETATIGYGHLINTPEEFNQYRDGITDQQADSIFKKDSYWILEDVRKYIKVDLTQNEFDAIFILAFNIGPGSPRSHKHKGLYWSSVLAIVNGESNADLYSAWTAYDISRGKESGGLLKRRMSELKVYNEGVYIKL</sequence>
<keyword evidence="1 4" id="KW-0929">Antimicrobial</keyword>